<feature type="region of interest" description="Disordered" evidence="1">
    <location>
        <begin position="83"/>
        <end position="114"/>
    </location>
</feature>
<evidence type="ECO:0000313" key="2">
    <source>
        <dbReference type="EMBL" id="MBH0230062.1"/>
    </source>
</evidence>
<organism evidence="2 3">
    <name type="scientific">Halobacillus yeomjeoni</name>
    <dbReference type="NCBI Taxonomy" id="311194"/>
    <lineage>
        <taxon>Bacteria</taxon>
        <taxon>Bacillati</taxon>
        <taxon>Bacillota</taxon>
        <taxon>Bacilli</taxon>
        <taxon>Bacillales</taxon>
        <taxon>Bacillaceae</taxon>
        <taxon>Halobacillus</taxon>
    </lineage>
</organism>
<protein>
    <submittedName>
        <fullName evidence="2">Uncharacterized protein</fullName>
    </submittedName>
</protein>
<feature type="compositionally biased region" description="Basic and acidic residues" evidence="1">
    <location>
        <begin position="83"/>
        <end position="103"/>
    </location>
</feature>
<dbReference type="AlphaFoldDB" id="A0A931HUP2"/>
<accession>A0A931HUP2</accession>
<dbReference type="EMBL" id="JADZSC010000001">
    <property type="protein sequence ID" value="MBH0230062.1"/>
    <property type="molecule type" value="Genomic_DNA"/>
</dbReference>
<dbReference type="RefSeq" id="WP_197316629.1">
    <property type="nucleotide sequence ID" value="NZ_JADZSC010000001.1"/>
</dbReference>
<reference evidence="2 3" key="1">
    <citation type="journal article" date="2005" name="Int. J. Syst. Evol. Microbiol.">
        <title>Halobacillus yeomjeoni sp. nov., isolated from a marine solar saltern in Korea.</title>
        <authorList>
            <person name="Yoon J.H."/>
            <person name="Kang S.J."/>
            <person name="Lee C.H."/>
            <person name="Oh H.W."/>
            <person name="Oh T.K."/>
        </authorList>
    </citation>
    <scope>NUCLEOTIDE SEQUENCE [LARGE SCALE GENOMIC DNA]</scope>
    <source>
        <strain evidence="2 3">KCTC 3957</strain>
    </source>
</reference>
<evidence type="ECO:0000256" key="1">
    <source>
        <dbReference type="SAM" id="MobiDB-lite"/>
    </source>
</evidence>
<dbReference type="Proteomes" id="UP000614490">
    <property type="component" value="Unassembled WGS sequence"/>
</dbReference>
<keyword evidence="3" id="KW-1185">Reference proteome</keyword>
<gene>
    <name evidence="2" type="ORF">H0267_07510</name>
</gene>
<sequence length="114" mass="12706">MNKKLVDSGEIAPLKREKDAASSDQGGAPDELKITDIDANEAIEVVKDTFSLELLREFKADEEAGKKRKTVLEAINAHINEMKEKKKEMKKAVSNHGRHDSGKSESYCEAFEKS</sequence>
<name>A0A931HUP2_9BACI</name>
<comment type="caution">
    <text evidence="2">The sequence shown here is derived from an EMBL/GenBank/DDBJ whole genome shotgun (WGS) entry which is preliminary data.</text>
</comment>
<proteinExistence type="predicted"/>
<evidence type="ECO:0000313" key="3">
    <source>
        <dbReference type="Proteomes" id="UP000614490"/>
    </source>
</evidence>
<feature type="region of interest" description="Disordered" evidence="1">
    <location>
        <begin position="1"/>
        <end position="33"/>
    </location>
</feature>
<feature type="compositionally biased region" description="Basic and acidic residues" evidence="1">
    <location>
        <begin position="1"/>
        <end position="21"/>
    </location>
</feature>